<accession>A0A1M5GT27</accession>
<keyword evidence="4" id="KW-1185">Reference proteome</keyword>
<dbReference type="GO" id="GO:0006313">
    <property type="term" value="P:DNA transposition"/>
    <property type="evidence" value="ECO:0007669"/>
    <property type="project" value="InterPro"/>
</dbReference>
<dbReference type="GO" id="GO:0004803">
    <property type="term" value="F:transposase activity"/>
    <property type="evidence" value="ECO:0007669"/>
    <property type="project" value="InterPro"/>
</dbReference>
<reference evidence="3 4" key="1">
    <citation type="submission" date="2016-11" db="EMBL/GenBank/DDBJ databases">
        <authorList>
            <person name="Jaros S."/>
            <person name="Januszkiewicz K."/>
            <person name="Wedrychowicz H."/>
        </authorList>
    </citation>
    <scope>NUCLEOTIDE SEQUENCE [LARGE SCALE GENOMIC DNA]</scope>
    <source>
        <strain evidence="3 4">DSM 26883</strain>
    </source>
</reference>
<dbReference type="NCBIfam" id="NF033542">
    <property type="entry name" value="transpos_IS110"/>
    <property type="match status" value="1"/>
</dbReference>
<dbReference type="InterPro" id="IPR047650">
    <property type="entry name" value="Transpos_IS110"/>
</dbReference>
<dbReference type="PANTHER" id="PTHR33055:SF13">
    <property type="entry name" value="TRANSPOSASE"/>
    <property type="match status" value="1"/>
</dbReference>
<dbReference type="AlphaFoldDB" id="A0A1M5GT27"/>
<dbReference type="OrthoDB" id="964423at2"/>
<evidence type="ECO:0000313" key="4">
    <source>
        <dbReference type="Proteomes" id="UP000184436"/>
    </source>
</evidence>
<organism evidence="3 4">
    <name type="scientific">Bacteroides faecichinchillae</name>
    <dbReference type="NCBI Taxonomy" id="871325"/>
    <lineage>
        <taxon>Bacteria</taxon>
        <taxon>Pseudomonadati</taxon>
        <taxon>Bacteroidota</taxon>
        <taxon>Bacteroidia</taxon>
        <taxon>Bacteroidales</taxon>
        <taxon>Bacteroidaceae</taxon>
        <taxon>Bacteroides</taxon>
    </lineage>
</organism>
<dbReference type="Pfam" id="PF01548">
    <property type="entry name" value="DEDD_Tnp_IS110"/>
    <property type="match status" value="1"/>
</dbReference>
<dbReference type="RefSeq" id="WP_025076561.1">
    <property type="nucleotide sequence ID" value="NZ_FQVD01000082.1"/>
</dbReference>
<dbReference type="PANTHER" id="PTHR33055">
    <property type="entry name" value="TRANSPOSASE FOR INSERTION SEQUENCE ELEMENT IS1111A"/>
    <property type="match status" value="1"/>
</dbReference>
<feature type="domain" description="Transposase IS110-like N-terminal" evidence="1">
    <location>
        <begin position="16"/>
        <end position="159"/>
    </location>
</feature>
<feature type="domain" description="Transposase IS116/IS110/IS902 C-terminal" evidence="2">
    <location>
        <begin position="234"/>
        <end position="318"/>
    </location>
</feature>
<dbReference type="InterPro" id="IPR003346">
    <property type="entry name" value="Transposase_20"/>
</dbReference>
<proteinExistence type="predicted"/>
<dbReference type="STRING" id="871325.SAMN05444349_1822"/>
<sequence length="358" mass="40771">MVQSKGINFDGQNIYIGIDVHLKTWNVTILTQSGYKKKHSQKSSAKELFEHLKKHYPNGNYQAVYESGFSGFSTYYALQEYGISCMVIHAADVPTTQYENVMKSDPVDSEKLAKALKAGTLKGIYIRRKENLDNRSVVRIRKTLKQQLGGYKSRVKHLLYNNGVQLPDCFASPNTHWSKRFMSWLREDVVLLSSSRIGLDLLLEQVDLFRKSLLKANRLLRDLAGSPLYADRYSLLISIPGIGVNTAMCLLTEIDDISRFNNQREFASYLGLIPTMHSSGEKSCNGEKTFRGNKKIGPMLVESSWVIIRHDSVMAAAYGEYCKRMKPQEAIIRIARKLSSRILNVLKKGKKYEYDRCC</sequence>
<evidence type="ECO:0000313" key="3">
    <source>
        <dbReference type="EMBL" id="SHG06652.1"/>
    </source>
</evidence>
<dbReference type="EMBL" id="FQVD01000082">
    <property type="protein sequence ID" value="SHG06652.1"/>
    <property type="molecule type" value="Genomic_DNA"/>
</dbReference>
<evidence type="ECO:0000259" key="1">
    <source>
        <dbReference type="Pfam" id="PF01548"/>
    </source>
</evidence>
<gene>
    <name evidence="3" type="ORF">SAMN05444349_1822</name>
</gene>
<dbReference type="InterPro" id="IPR002525">
    <property type="entry name" value="Transp_IS110-like_N"/>
</dbReference>
<protein>
    <submittedName>
        <fullName evidence="3">Transposase</fullName>
    </submittedName>
</protein>
<dbReference type="Proteomes" id="UP000184436">
    <property type="component" value="Unassembled WGS sequence"/>
</dbReference>
<evidence type="ECO:0000259" key="2">
    <source>
        <dbReference type="Pfam" id="PF02371"/>
    </source>
</evidence>
<dbReference type="GO" id="GO:0003677">
    <property type="term" value="F:DNA binding"/>
    <property type="evidence" value="ECO:0007669"/>
    <property type="project" value="InterPro"/>
</dbReference>
<name>A0A1M5GT27_9BACE</name>
<dbReference type="Pfam" id="PF02371">
    <property type="entry name" value="Transposase_20"/>
    <property type="match status" value="1"/>
</dbReference>